<dbReference type="PANTHER" id="PTHR43833">
    <property type="entry name" value="POTASSIUM CHANNEL PROTEIN 2-RELATED-RELATED"/>
    <property type="match status" value="1"/>
</dbReference>
<dbReference type="InterPro" id="IPR006037">
    <property type="entry name" value="RCK_C"/>
</dbReference>
<dbReference type="SUPFAM" id="SSF51735">
    <property type="entry name" value="NAD(P)-binding Rossmann-fold domains"/>
    <property type="match status" value="1"/>
</dbReference>
<dbReference type="Pfam" id="PF02254">
    <property type="entry name" value="TrkA_N"/>
    <property type="match status" value="1"/>
</dbReference>
<evidence type="ECO:0000259" key="2">
    <source>
        <dbReference type="PROSITE" id="PS51202"/>
    </source>
</evidence>
<dbReference type="InterPro" id="IPR036721">
    <property type="entry name" value="RCK_C_sf"/>
</dbReference>
<name>A0ABR7ZV95_9CYAN</name>
<protein>
    <submittedName>
        <fullName evidence="3">TrkA family potassium uptake protein</fullName>
    </submittedName>
</protein>
<evidence type="ECO:0000313" key="3">
    <source>
        <dbReference type="EMBL" id="MBD2187415.1"/>
    </source>
</evidence>
<dbReference type="RefSeq" id="WP_190402356.1">
    <property type="nucleotide sequence ID" value="NZ_JACJQB010000005.1"/>
</dbReference>
<keyword evidence="4" id="KW-1185">Reference proteome</keyword>
<dbReference type="Gene3D" id="3.40.50.720">
    <property type="entry name" value="NAD(P)-binding Rossmann-like Domain"/>
    <property type="match status" value="1"/>
</dbReference>
<organism evidence="3 4">
    <name type="scientific">Pseudanabaena mucicola FACHB-723</name>
    <dbReference type="NCBI Taxonomy" id="2692860"/>
    <lineage>
        <taxon>Bacteria</taxon>
        <taxon>Bacillati</taxon>
        <taxon>Cyanobacteriota</taxon>
        <taxon>Cyanophyceae</taxon>
        <taxon>Pseudanabaenales</taxon>
        <taxon>Pseudanabaenaceae</taxon>
        <taxon>Pseudanabaena</taxon>
    </lineage>
</organism>
<proteinExistence type="predicted"/>
<feature type="domain" description="RCK C-terminal" evidence="2">
    <location>
        <begin position="167"/>
        <end position="250"/>
    </location>
</feature>
<dbReference type="PANTHER" id="PTHR43833:SF7">
    <property type="entry name" value="KTR SYSTEM POTASSIUM UPTAKE PROTEIN C"/>
    <property type="match status" value="1"/>
</dbReference>
<feature type="domain" description="RCK N-terminal" evidence="1">
    <location>
        <begin position="31"/>
        <end position="150"/>
    </location>
</feature>
<dbReference type="SUPFAM" id="SSF116726">
    <property type="entry name" value="TrkA C-terminal domain-like"/>
    <property type="match status" value="1"/>
</dbReference>
<dbReference type="Pfam" id="PF02080">
    <property type="entry name" value="TrkA_C"/>
    <property type="match status" value="1"/>
</dbReference>
<dbReference type="InterPro" id="IPR003148">
    <property type="entry name" value="RCK_N"/>
</dbReference>
<dbReference type="InterPro" id="IPR050721">
    <property type="entry name" value="Trk_Ktr_HKT_K-transport"/>
</dbReference>
<gene>
    <name evidence="3" type="ORF">H6F41_04555</name>
</gene>
<comment type="caution">
    <text evidence="3">The sequence shown here is derived from an EMBL/GenBank/DDBJ whole genome shotgun (WGS) entry which is preliminary data.</text>
</comment>
<dbReference type="PROSITE" id="PS51202">
    <property type="entry name" value="RCK_C"/>
    <property type="match status" value="1"/>
</dbReference>
<dbReference type="EMBL" id="JACJQB010000005">
    <property type="protein sequence ID" value="MBD2187415.1"/>
    <property type="molecule type" value="Genomic_DNA"/>
</dbReference>
<evidence type="ECO:0000259" key="1">
    <source>
        <dbReference type="PROSITE" id="PS51201"/>
    </source>
</evidence>
<dbReference type="Gene3D" id="3.30.70.1450">
    <property type="entry name" value="Regulator of K+ conductance, C-terminal domain"/>
    <property type="match status" value="1"/>
</dbReference>
<dbReference type="InterPro" id="IPR036291">
    <property type="entry name" value="NAD(P)-bd_dom_sf"/>
</dbReference>
<sequence>MKLTNSTDKQTQENFVDISSLSFFRSLRHENKQFGVIGLGRFGRSVCSTLDRLGHEVLAADKEEESVSYVRAHNLAAHCIQLDSTNPLALKESGMLEIDTVIVAIGNFLEESIITTLNVKEAGVKHVIAKASSEVHGTLLKKVGADLVVYPEAEMGRALARSLTQRGILERFELDPDNSIVEVMVPEEFDGKTILELKLRGHYGVNVIAVSHDQKFEINPDPNQKLVKGSAIVVIGSNKNISRLPISCDLLNSDGTSGTTQLPLHQSSEVKLK</sequence>
<dbReference type="Proteomes" id="UP000642094">
    <property type="component" value="Unassembled WGS sequence"/>
</dbReference>
<dbReference type="PROSITE" id="PS51201">
    <property type="entry name" value="RCK_N"/>
    <property type="match status" value="1"/>
</dbReference>
<reference evidence="3 4" key="1">
    <citation type="journal article" date="2020" name="ISME J.">
        <title>Comparative genomics reveals insights into cyanobacterial evolution and habitat adaptation.</title>
        <authorList>
            <person name="Chen M.Y."/>
            <person name="Teng W.K."/>
            <person name="Zhao L."/>
            <person name="Hu C.X."/>
            <person name="Zhou Y.K."/>
            <person name="Han B.P."/>
            <person name="Song L.R."/>
            <person name="Shu W.S."/>
        </authorList>
    </citation>
    <scope>NUCLEOTIDE SEQUENCE [LARGE SCALE GENOMIC DNA]</scope>
    <source>
        <strain evidence="3 4">FACHB-723</strain>
    </source>
</reference>
<accession>A0ABR7ZV95</accession>
<evidence type="ECO:0000313" key="4">
    <source>
        <dbReference type="Proteomes" id="UP000642094"/>
    </source>
</evidence>